<evidence type="ECO:0000313" key="2">
    <source>
        <dbReference type="Proteomes" id="UP000553016"/>
    </source>
</evidence>
<dbReference type="AlphaFoldDB" id="A0A841WB08"/>
<dbReference type="SUPFAM" id="SSF51126">
    <property type="entry name" value="Pectin lyase-like"/>
    <property type="match status" value="1"/>
</dbReference>
<proteinExistence type="predicted"/>
<dbReference type="InterPro" id="IPR011050">
    <property type="entry name" value="Pectin_lyase_fold/virulence"/>
</dbReference>
<dbReference type="Gene3D" id="3.30.1910.20">
    <property type="entry name" value="asparaginyl-tRNA synthetase, N-terminal domain"/>
    <property type="match status" value="1"/>
</dbReference>
<dbReference type="RefSeq" id="WP_185358231.1">
    <property type="nucleotide sequence ID" value="NZ_JAARON010000007.1"/>
</dbReference>
<reference evidence="1 2" key="1">
    <citation type="submission" date="2020-03" db="EMBL/GenBank/DDBJ databases">
        <title>Soil Listeria distribution.</title>
        <authorList>
            <person name="Liao J."/>
            <person name="Wiedmann M."/>
        </authorList>
    </citation>
    <scope>NUCLEOTIDE SEQUENCE [LARGE SCALE GENOMIC DNA]</scope>
    <source>
        <strain evidence="1 2">FSL L7-0149</strain>
    </source>
</reference>
<gene>
    <name evidence="1" type="ORF">HCB35_04625</name>
</gene>
<name>A0A841WB08_9LIST</name>
<protein>
    <submittedName>
        <fullName evidence="1">Uncharacterized protein</fullName>
    </submittedName>
</protein>
<comment type="caution">
    <text evidence="1">The sequence shown here is derived from an EMBL/GenBank/DDBJ whole genome shotgun (WGS) entry which is preliminary data.</text>
</comment>
<accession>A0A841WB08</accession>
<sequence>MKKLNRLGDLLQGSEFRQLVDENWDIIEKGILSGEIETKHLLNRVRNLVLTSGGNAPLELSDLRLSKLQNKKFDLAKDRLDSDIDYLAVALQISLDRIDTIEKKNEAVQYMLDRLYGLDSGTIEVYVDGSKGNDIQGDGTFEKPYKTITKAVINLPRIVNTNIFILCTPVLYDEEVTIPAIVGGRVYLRPTNFSSTNPLNPMGFQVKSITAVNLDWIHIGGLEQPSYTSYPLHFIRIQNCGEFQLEKVRVTANTKSSTMYGLLIHNSFGSIRNTRFQNQNIDLRAQFNSSVIIDADCTHGTASTRGLEVSFSKIMKETSGTWSATTPTALGKGGFIYE</sequence>
<dbReference type="Proteomes" id="UP000553016">
    <property type="component" value="Unassembled WGS sequence"/>
</dbReference>
<evidence type="ECO:0000313" key="1">
    <source>
        <dbReference type="EMBL" id="MBC2239749.1"/>
    </source>
</evidence>
<dbReference type="EMBL" id="JAARZA010000002">
    <property type="protein sequence ID" value="MBC2239749.1"/>
    <property type="molecule type" value="Genomic_DNA"/>
</dbReference>
<organism evidence="1 2">
    <name type="scientific">Listeria booriae</name>
    <dbReference type="NCBI Taxonomy" id="1552123"/>
    <lineage>
        <taxon>Bacteria</taxon>
        <taxon>Bacillati</taxon>
        <taxon>Bacillota</taxon>
        <taxon>Bacilli</taxon>
        <taxon>Bacillales</taxon>
        <taxon>Listeriaceae</taxon>
        <taxon>Listeria</taxon>
    </lineage>
</organism>